<proteinExistence type="inferred from homology"/>
<dbReference type="PROSITE" id="PS50850">
    <property type="entry name" value="MFS"/>
    <property type="match status" value="1"/>
</dbReference>
<dbReference type="InterPro" id="IPR005829">
    <property type="entry name" value="Sugar_transporter_CS"/>
</dbReference>
<keyword evidence="10" id="KW-1185">Reference proteome</keyword>
<comment type="caution">
    <text evidence="9">The sequence shown here is derived from an EMBL/GenBank/DDBJ whole genome shotgun (WGS) entry which is preliminary data.</text>
</comment>
<gene>
    <name evidence="9" type="ORF">UCDDA912_g05360</name>
</gene>
<dbReference type="InterPro" id="IPR005828">
    <property type="entry name" value="MFS_sugar_transport-like"/>
</dbReference>
<dbReference type="Proteomes" id="UP000034680">
    <property type="component" value="Unassembled WGS sequence"/>
</dbReference>
<name>A0A0G2I3Z6_9PEZI</name>
<keyword evidence="9" id="KW-0762">Sugar transport</keyword>
<feature type="transmembrane region" description="Helical" evidence="7">
    <location>
        <begin position="116"/>
        <end position="136"/>
    </location>
</feature>
<reference evidence="9 10" key="2">
    <citation type="submission" date="2015-05" db="EMBL/GenBank/DDBJ databases">
        <authorList>
            <person name="Morales-Cruz A."/>
            <person name="Amrine K.C."/>
            <person name="Cantu D."/>
        </authorList>
    </citation>
    <scope>NUCLEOTIDE SEQUENCE [LARGE SCALE GENOMIC DNA]</scope>
    <source>
        <strain evidence="9">DA912</strain>
    </source>
</reference>
<evidence type="ECO:0000256" key="6">
    <source>
        <dbReference type="SAM" id="MobiDB-lite"/>
    </source>
</evidence>
<comment type="similarity">
    <text evidence="2">Belongs to the major facilitator superfamily. Sugar transporter (TC 2.A.1.1) family.</text>
</comment>
<organism evidence="9 10">
    <name type="scientific">Diaporthe ampelina</name>
    <dbReference type="NCBI Taxonomy" id="1214573"/>
    <lineage>
        <taxon>Eukaryota</taxon>
        <taxon>Fungi</taxon>
        <taxon>Dikarya</taxon>
        <taxon>Ascomycota</taxon>
        <taxon>Pezizomycotina</taxon>
        <taxon>Sordariomycetes</taxon>
        <taxon>Sordariomycetidae</taxon>
        <taxon>Diaporthales</taxon>
        <taxon>Diaporthaceae</taxon>
        <taxon>Diaporthe</taxon>
    </lineage>
</organism>
<dbReference type="Pfam" id="PF00083">
    <property type="entry name" value="Sugar_tr"/>
    <property type="match status" value="2"/>
</dbReference>
<keyword evidence="3 7" id="KW-0812">Transmembrane</keyword>
<dbReference type="SUPFAM" id="SSF103473">
    <property type="entry name" value="MFS general substrate transporter"/>
    <property type="match status" value="1"/>
</dbReference>
<reference evidence="9 10" key="1">
    <citation type="submission" date="2015-05" db="EMBL/GenBank/DDBJ databases">
        <title>Distinctive expansion of gene families associated with plant cell wall degradation and secondary metabolism in the genomes of grapevine trunk pathogens.</title>
        <authorList>
            <person name="Lawrence D.P."/>
            <person name="Travadon R."/>
            <person name="Rolshausen P.E."/>
            <person name="Baumgartner K."/>
        </authorList>
    </citation>
    <scope>NUCLEOTIDE SEQUENCE [LARGE SCALE GENOMIC DNA]</scope>
    <source>
        <strain evidence="9">DA912</strain>
    </source>
</reference>
<evidence type="ECO:0000256" key="1">
    <source>
        <dbReference type="ARBA" id="ARBA00004141"/>
    </source>
</evidence>
<keyword evidence="5 7" id="KW-0472">Membrane</keyword>
<dbReference type="InterPro" id="IPR036259">
    <property type="entry name" value="MFS_trans_sf"/>
</dbReference>
<feature type="region of interest" description="Disordered" evidence="6">
    <location>
        <begin position="1"/>
        <end position="27"/>
    </location>
</feature>
<accession>A0A0G2I3Z6</accession>
<dbReference type="InterPro" id="IPR020846">
    <property type="entry name" value="MFS_dom"/>
</dbReference>
<evidence type="ECO:0000256" key="7">
    <source>
        <dbReference type="SAM" id="Phobius"/>
    </source>
</evidence>
<dbReference type="InterPro" id="IPR050360">
    <property type="entry name" value="MFS_Sugar_Transporters"/>
</dbReference>
<dbReference type="GO" id="GO:0016020">
    <property type="term" value="C:membrane"/>
    <property type="evidence" value="ECO:0007669"/>
    <property type="project" value="UniProtKB-SubCell"/>
</dbReference>
<evidence type="ECO:0000256" key="5">
    <source>
        <dbReference type="ARBA" id="ARBA00023136"/>
    </source>
</evidence>
<dbReference type="PANTHER" id="PTHR48022">
    <property type="entry name" value="PLASTIDIC GLUCOSE TRANSPORTER 4"/>
    <property type="match status" value="1"/>
</dbReference>
<feature type="domain" description="Major facilitator superfamily (MFS) profile" evidence="8">
    <location>
        <begin position="70"/>
        <end position="553"/>
    </location>
</feature>
<feature type="transmembrane region" description="Helical" evidence="7">
    <location>
        <begin position="403"/>
        <end position="422"/>
    </location>
</feature>
<evidence type="ECO:0000256" key="3">
    <source>
        <dbReference type="ARBA" id="ARBA00022692"/>
    </source>
</evidence>
<feature type="transmembrane region" description="Helical" evidence="7">
    <location>
        <begin position="502"/>
        <end position="519"/>
    </location>
</feature>
<dbReference type="EMBL" id="LCUC01000192">
    <property type="protein sequence ID" value="KKY34660.1"/>
    <property type="molecule type" value="Genomic_DNA"/>
</dbReference>
<evidence type="ECO:0000313" key="9">
    <source>
        <dbReference type="EMBL" id="KKY34660.1"/>
    </source>
</evidence>
<dbReference type="Gene3D" id="1.20.1250.20">
    <property type="entry name" value="MFS general substrate transporter like domains"/>
    <property type="match status" value="1"/>
</dbReference>
<feature type="transmembrane region" description="Helical" evidence="7">
    <location>
        <begin position="67"/>
        <end position="83"/>
    </location>
</feature>
<feature type="transmembrane region" description="Helical" evidence="7">
    <location>
        <begin position="367"/>
        <end position="391"/>
    </location>
</feature>
<dbReference type="PANTHER" id="PTHR48022:SF2">
    <property type="entry name" value="PLASTIDIC GLUCOSE TRANSPORTER 4"/>
    <property type="match status" value="1"/>
</dbReference>
<dbReference type="PROSITE" id="PS00217">
    <property type="entry name" value="SUGAR_TRANSPORT_2"/>
    <property type="match status" value="1"/>
</dbReference>
<evidence type="ECO:0000256" key="2">
    <source>
        <dbReference type="ARBA" id="ARBA00010992"/>
    </source>
</evidence>
<evidence type="ECO:0000256" key="4">
    <source>
        <dbReference type="ARBA" id="ARBA00022989"/>
    </source>
</evidence>
<dbReference type="OrthoDB" id="6612291at2759"/>
<evidence type="ECO:0000259" key="8">
    <source>
        <dbReference type="PROSITE" id="PS50850"/>
    </source>
</evidence>
<feature type="transmembrane region" description="Helical" evidence="7">
    <location>
        <begin position="458"/>
        <end position="481"/>
    </location>
</feature>
<keyword evidence="4 7" id="KW-1133">Transmembrane helix</keyword>
<feature type="transmembrane region" description="Helical" evidence="7">
    <location>
        <begin position="429"/>
        <end position="452"/>
    </location>
</feature>
<sequence length="591" mass="65449">MSKEISSIMSHGSPTPTGEKTIGGQLIDPNRPSLDKVRAFTKAEARAANIAEHEQTFLNALSSNKKAVFWSLVISMAIVMEGYDTALMPQFYGYPSFQKRYGEFFPEIGEWSLTGAWQAGLSNAQAVGVIFGGFINGWASAMFGYKKMMLVALFWINSTIFIVFFAPTIHVLLIGQFLCGLGWGVFATTGPAYASEVCPLALRGYLTVYNNLCWAMGQLIANGVLKALVSNSSEWSYRIPFAVQWAWPLPLFILVAFSPESPWWLAKKERYGDAAISLHRLSNRTESDVQNSLAQIVYTIRLEKARIARSKEKAAAAAGPASARNNTASQTHHPNSWLARFTRHRELQSGSTYRDCFRGLDRRRTEICCVAFAGQMLSGAQFAYGPSYFYLQAGMSVDNAYKLAVVSPALAFIGTVSSWVLLTYFGRRIIYLCGIAGTTVVLGLIGVISVVTQSTAGLWAQAALCLVWQLVYSLTLGPITYSIIAETSAMHLRAKTVVLARNTYNVVTVASLVIEPYLINPTELDLEGKTAFFWAATAALTTVWAYFRLPEVKDRTYEELDVLFARKLSARKFKSAEVQVYEDSEYQIFLD</sequence>
<evidence type="ECO:0000313" key="10">
    <source>
        <dbReference type="Proteomes" id="UP000034680"/>
    </source>
</evidence>
<dbReference type="GO" id="GO:0005351">
    <property type="term" value="F:carbohydrate:proton symporter activity"/>
    <property type="evidence" value="ECO:0007669"/>
    <property type="project" value="TreeGrafter"/>
</dbReference>
<feature type="transmembrane region" description="Helical" evidence="7">
    <location>
        <begin position="531"/>
        <end position="547"/>
    </location>
</feature>
<feature type="compositionally biased region" description="Polar residues" evidence="6">
    <location>
        <begin position="1"/>
        <end position="18"/>
    </location>
</feature>
<keyword evidence="9" id="KW-0813">Transport</keyword>
<comment type="subcellular location">
    <subcellularLocation>
        <location evidence="1">Membrane</location>
        <topology evidence="1">Multi-pass membrane protein</topology>
    </subcellularLocation>
</comment>
<dbReference type="AlphaFoldDB" id="A0A0G2I3Z6"/>
<feature type="transmembrane region" description="Helical" evidence="7">
    <location>
        <begin position="148"/>
        <end position="166"/>
    </location>
</feature>
<protein>
    <submittedName>
        <fullName evidence="9">Putative mfs sugar transporter</fullName>
    </submittedName>
</protein>